<gene>
    <name evidence="3" type="ORF">Prudu_013822</name>
</gene>
<evidence type="ECO:0000256" key="1">
    <source>
        <dbReference type="SAM" id="MobiDB-lite"/>
    </source>
</evidence>
<feature type="region of interest" description="Disordered" evidence="1">
    <location>
        <begin position="127"/>
        <end position="183"/>
    </location>
</feature>
<feature type="compositionally biased region" description="Polar residues" evidence="1">
    <location>
        <begin position="130"/>
        <end position="141"/>
    </location>
</feature>
<evidence type="ECO:0000259" key="2">
    <source>
        <dbReference type="Pfam" id="PF07727"/>
    </source>
</evidence>
<dbReference type="AlphaFoldDB" id="A0A4Y1RFS9"/>
<organism evidence="3">
    <name type="scientific">Prunus dulcis</name>
    <name type="common">Almond</name>
    <name type="synonym">Amygdalus dulcis</name>
    <dbReference type="NCBI Taxonomy" id="3755"/>
    <lineage>
        <taxon>Eukaryota</taxon>
        <taxon>Viridiplantae</taxon>
        <taxon>Streptophyta</taxon>
        <taxon>Embryophyta</taxon>
        <taxon>Tracheophyta</taxon>
        <taxon>Spermatophyta</taxon>
        <taxon>Magnoliopsida</taxon>
        <taxon>eudicotyledons</taxon>
        <taxon>Gunneridae</taxon>
        <taxon>Pentapetalae</taxon>
        <taxon>rosids</taxon>
        <taxon>fabids</taxon>
        <taxon>Rosales</taxon>
        <taxon>Rosaceae</taxon>
        <taxon>Amygdaloideae</taxon>
        <taxon>Amygdaleae</taxon>
        <taxon>Prunus</taxon>
    </lineage>
</organism>
<accession>A0A4Y1RFS9</accession>
<protein>
    <submittedName>
        <fullName evidence="3">Disease resistance protein CC-NBS-LRR class family</fullName>
    </submittedName>
</protein>
<evidence type="ECO:0000313" key="3">
    <source>
        <dbReference type="EMBL" id="BBH03062.1"/>
    </source>
</evidence>
<dbReference type="InterPro" id="IPR013103">
    <property type="entry name" value="RVT_2"/>
</dbReference>
<dbReference type="Pfam" id="PF07727">
    <property type="entry name" value="RVT_2"/>
    <property type="match status" value="1"/>
</dbReference>
<sequence length="429" mass="49181">MGPQHRLGIYVGFDSPSIIRYLEPLKGDIFTARFADCHFDETIFPSLWGEKSVSKEQGKLIPEERHELSWNVSTLSHLDPYTAQCENKVRRIVHLQSIANHMPDAFNDVAKVTKSHIPAANAPAQIDVHNGQSNVQANGSSAARLKRGRPLGSKDSVPRKRKLMDKMNPNEINREPTIHNSNAPKERQVLPEKENFIGETSGPGVATIPESQEISINYTSTDELWSRNEIIIDDIFAFSVAAEIIKDDDIEPCSINECTQRQDWPKWKDAIQAELNSLEKRSVFGHIVPTPPNVNPVGYKWVFTRKHNEKNEISRYKARLVAQGFSQRPGIDYVETYSLVMDTITFRYLISLVVSEKLEMRLMDVITTYLYGELDTDIYMKVPEGFKLPEAARNKPRGMFSVKLRRSLYGLKQSGRMWYHYYKKAKRRR</sequence>
<proteinExistence type="predicted"/>
<feature type="domain" description="Reverse transcriptase Ty1/copia-type" evidence="2">
    <location>
        <begin position="287"/>
        <end position="421"/>
    </location>
</feature>
<dbReference type="EMBL" id="AP019301">
    <property type="protein sequence ID" value="BBH03062.1"/>
    <property type="molecule type" value="Genomic_DNA"/>
</dbReference>
<reference evidence="3" key="1">
    <citation type="journal article" date="2019" name="Science">
        <title>Mutation of a bHLH transcription factor allowed almond domestication.</title>
        <authorList>
            <person name="Sanchez-Perez R."/>
            <person name="Pavan S."/>
            <person name="Mazzeo R."/>
            <person name="Moldovan C."/>
            <person name="Aiese Cigliano R."/>
            <person name="Del Cueto J."/>
            <person name="Ricciardi F."/>
            <person name="Lotti C."/>
            <person name="Ricciardi L."/>
            <person name="Dicenta F."/>
            <person name="Lopez-Marques R.L."/>
            <person name="Lindberg Moller B."/>
        </authorList>
    </citation>
    <scope>NUCLEOTIDE SEQUENCE</scope>
</reference>
<name>A0A4Y1RFS9_PRUDU</name>